<keyword evidence="4" id="KW-1185">Reference proteome</keyword>
<accession>A0A2A2WND9</accession>
<dbReference type="OrthoDB" id="3365660at2"/>
<evidence type="ECO:0000313" key="4">
    <source>
        <dbReference type="Proteomes" id="UP000218810"/>
    </source>
</evidence>
<proteinExistence type="inferred from homology"/>
<dbReference type="EMBL" id="NTGA01000021">
    <property type="protein sequence ID" value="PAY22702.1"/>
    <property type="molecule type" value="Genomic_DNA"/>
</dbReference>
<feature type="domain" description="Activator of Hsp90 ATPase homologue 1/2-like C-terminal" evidence="2">
    <location>
        <begin position="13"/>
        <end position="146"/>
    </location>
</feature>
<dbReference type="CDD" id="cd07814">
    <property type="entry name" value="SRPBCC_CalC_Aha1-like"/>
    <property type="match status" value="1"/>
</dbReference>
<comment type="similarity">
    <text evidence="1">Belongs to the AHA1 family.</text>
</comment>
<protein>
    <submittedName>
        <fullName evidence="3">Polyketide cyclase</fullName>
    </submittedName>
</protein>
<evidence type="ECO:0000256" key="1">
    <source>
        <dbReference type="ARBA" id="ARBA00006817"/>
    </source>
</evidence>
<name>A0A2A2WND9_9ACTN</name>
<dbReference type="Gene3D" id="3.30.530.20">
    <property type="match status" value="1"/>
</dbReference>
<comment type="caution">
    <text evidence="3">The sequence shown here is derived from an EMBL/GenBank/DDBJ whole genome shotgun (WGS) entry which is preliminary data.</text>
</comment>
<dbReference type="RefSeq" id="WP_095718720.1">
    <property type="nucleotide sequence ID" value="NZ_NTGA01000021.1"/>
</dbReference>
<evidence type="ECO:0000313" key="3">
    <source>
        <dbReference type="EMBL" id="PAY22702.1"/>
    </source>
</evidence>
<evidence type="ECO:0000259" key="2">
    <source>
        <dbReference type="Pfam" id="PF08327"/>
    </source>
</evidence>
<dbReference type="InterPro" id="IPR023393">
    <property type="entry name" value="START-like_dom_sf"/>
</dbReference>
<dbReference type="SUPFAM" id="SSF55961">
    <property type="entry name" value="Bet v1-like"/>
    <property type="match status" value="1"/>
</dbReference>
<dbReference type="Proteomes" id="UP000218810">
    <property type="component" value="Unassembled WGS sequence"/>
</dbReference>
<sequence length="152" mass="16996">MSVPEFTISRTFDAPRETLWRAWTDPTLAARWWHPHEVTTPAESVSIDLRVGGSYAYLMIDPDGGEWPATGEYLEVREPDRLRFTWGSPDDERGDEVPVITVDLAEAGEGRTLMTFHMARHPDDRGSEHGVHDGWTEAFEELDGVLAASASA</sequence>
<gene>
    <name evidence="3" type="ORF">CEY15_12520</name>
</gene>
<reference evidence="4" key="1">
    <citation type="submission" date="2017-09" db="EMBL/GenBank/DDBJ databases">
        <authorList>
            <person name="Zhang Y."/>
            <person name="Huang X."/>
            <person name="Liu J."/>
            <person name="Lu L."/>
            <person name="Peng K."/>
        </authorList>
    </citation>
    <scope>NUCLEOTIDE SEQUENCE [LARGE SCALE GENOMIC DNA]</scope>
    <source>
        <strain evidence="4">S-XJ-1</strain>
    </source>
</reference>
<organism evidence="3 4">
    <name type="scientific">Dietzia natronolimnaea</name>
    <dbReference type="NCBI Taxonomy" id="161920"/>
    <lineage>
        <taxon>Bacteria</taxon>
        <taxon>Bacillati</taxon>
        <taxon>Actinomycetota</taxon>
        <taxon>Actinomycetes</taxon>
        <taxon>Mycobacteriales</taxon>
        <taxon>Dietziaceae</taxon>
        <taxon>Dietzia</taxon>
    </lineage>
</organism>
<dbReference type="InterPro" id="IPR013538">
    <property type="entry name" value="ASHA1/2-like_C"/>
</dbReference>
<dbReference type="Pfam" id="PF08327">
    <property type="entry name" value="AHSA1"/>
    <property type="match status" value="1"/>
</dbReference>
<dbReference type="AlphaFoldDB" id="A0A2A2WND9"/>